<proteinExistence type="predicted"/>
<evidence type="ECO:0000256" key="1">
    <source>
        <dbReference type="ARBA" id="ARBA00004308"/>
    </source>
</evidence>
<reference evidence="6" key="1">
    <citation type="journal article" date="2014" name="Nucleic Acids Res.">
        <title>The evolutionary dynamics of variant antigen genes in Babesia reveal a history of genomic innovation underlying host-parasite interaction.</title>
        <authorList>
            <person name="Jackson A.P."/>
            <person name="Otto T.D."/>
            <person name="Darby A."/>
            <person name="Ramaprasad A."/>
            <person name="Xia D."/>
            <person name="Echaide I.E."/>
            <person name="Farber M."/>
            <person name="Gahlot S."/>
            <person name="Gamble J."/>
            <person name="Gupta D."/>
            <person name="Gupta Y."/>
            <person name="Jackson L."/>
            <person name="Malandrin L."/>
            <person name="Malas T.B."/>
            <person name="Moussa E."/>
            <person name="Nair M."/>
            <person name="Reid A.J."/>
            <person name="Sanders M."/>
            <person name="Sharma J."/>
            <person name="Tracey A."/>
            <person name="Quail M.A."/>
            <person name="Weir W."/>
            <person name="Wastling J.M."/>
            <person name="Hall N."/>
            <person name="Willadsen P."/>
            <person name="Lingelbach K."/>
            <person name="Shiels B."/>
            <person name="Tait A."/>
            <person name="Berriman M."/>
            <person name="Allred D.R."/>
            <person name="Pain A."/>
        </authorList>
    </citation>
    <scope>NUCLEOTIDE SEQUENCE</scope>
    <source>
        <strain evidence="6">1802A</strain>
    </source>
</reference>
<organism evidence="6 7">
    <name type="scientific">Babesia divergens</name>
    <dbReference type="NCBI Taxonomy" id="32595"/>
    <lineage>
        <taxon>Eukaryota</taxon>
        <taxon>Sar</taxon>
        <taxon>Alveolata</taxon>
        <taxon>Apicomplexa</taxon>
        <taxon>Aconoidasida</taxon>
        <taxon>Piroplasmida</taxon>
        <taxon>Babesiidae</taxon>
        <taxon>Babesia</taxon>
    </lineage>
</organism>
<comment type="caution">
    <text evidence="6">The sequence shown here is derived from an EMBL/GenBank/DDBJ whole genome shotgun (WGS) entry which is preliminary data.</text>
</comment>
<dbReference type="InterPro" id="IPR043573">
    <property type="entry name" value="Fig4-like"/>
</dbReference>
<gene>
    <name evidence="6" type="ORF">X943_003413</name>
</gene>
<dbReference type="Proteomes" id="UP001195914">
    <property type="component" value="Unassembled WGS sequence"/>
</dbReference>
<dbReference type="GO" id="GO:0046856">
    <property type="term" value="P:phosphatidylinositol dephosphorylation"/>
    <property type="evidence" value="ECO:0007669"/>
    <property type="project" value="InterPro"/>
</dbReference>
<evidence type="ECO:0000313" key="7">
    <source>
        <dbReference type="Proteomes" id="UP001195914"/>
    </source>
</evidence>
<sequence>MEVRQGSVFQTEKSVTVLEPTRRRITFFKNTCIYEVGIYTNGVEREVKICGHESALSKLPVEGNGSDTGNGAHTPKRESKETGRCGGPPSPDGESSISLSDKQIDEDKACTPNSECTTFLGEHVCECFGILGVVRFVEGPYLVVVTDAVVCGKLLSEHDLYTIRGKTLVPLYHPCSNRYTENYYRSMFNQFDISNNFYFSYTYNLANSLQTNQTYARCNRDDDTWLPFDAGVVTQKFRYNFSHVRNLGDSFGREAECLCLRVIHGYLGQATICLSGRSLVLHLIARRSRFYAGTRYRKRGITADGHVANDVETEQILEDATCTISVFSFVQVRGSTPIFWAQDATQTIMKKPPLTYPQYDPTFSSTRLHIAELLSLYGSPLIMLNLLSDDPDTEEGQLSRRYKEVIEAINEEMSPAVHMQYINRNLRSAFERRRVRKMVTEIIDHVSKELGYFHMRDQGILNIQTGVLRASCLDCLDRTSVIAMHLGLLIFQKQLATIGVYVSNNDAPNDLHWPNLPCHTSSDNEESGLDHAFDPVRELFKNMFQQLGDDLALQYAGSKTLRKYEGTGGAFSVSLQLLTTIKRRYYSHFADSDRQTLSNIFLGVLRPDRHPPPWIMDVDAYIHHEHFKCDYNILDWWVVPLMCYLKRIRKLDACVSRPWFELFDEQGEYRLWVLMAKLLARHSVSPQSDQNIQSSVMGVYDPNMWPIEYQTARSTAFIAAPHNTDLISHFDPGYLCNQLTNSCMVDYTDFKRCHSGKAVHITRSDEDDGTSTSPMLSGRCERFVTLPSWAFVGDTSVRYSDRGLFRLKQPDVDVISRSLQPWRIAAHGGELFSDVSKIQCREHDRIFYKKFVGVLKAV</sequence>
<dbReference type="GO" id="GO:0012505">
    <property type="term" value="C:endomembrane system"/>
    <property type="evidence" value="ECO:0007669"/>
    <property type="project" value="UniProtKB-SubCell"/>
</dbReference>
<feature type="domain" description="SAC" evidence="5">
    <location>
        <begin position="188"/>
        <end position="557"/>
    </location>
</feature>
<reference evidence="6" key="2">
    <citation type="submission" date="2021-05" db="EMBL/GenBank/DDBJ databases">
        <authorList>
            <person name="Pain A."/>
        </authorList>
    </citation>
    <scope>NUCLEOTIDE SEQUENCE</scope>
    <source>
        <strain evidence="6">1802A</strain>
    </source>
</reference>
<feature type="region of interest" description="Disordered" evidence="4">
    <location>
        <begin position="60"/>
        <end position="98"/>
    </location>
</feature>
<evidence type="ECO:0000313" key="6">
    <source>
        <dbReference type="EMBL" id="KAK1936431.1"/>
    </source>
</evidence>
<dbReference type="EMBL" id="JAHBMH010000044">
    <property type="protein sequence ID" value="KAK1936431.1"/>
    <property type="molecule type" value="Genomic_DNA"/>
</dbReference>
<dbReference type="InterPro" id="IPR002013">
    <property type="entry name" value="SAC_dom"/>
</dbReference>
<dbReference type="Pfam" id="PF02383">
    <property type="entry name" value="Syja_N"/>
    <property type="match status" value="1"/>
</dbReference>
<comment type="subcellular location">
    <subcellularLocation>
        <location evidence="1">Endomembrane system</location>
    </subcellularLocation>
</comment>
<evidence type="ECO:0000256" key="3">
    <source>
        <dbReference type="ARBA" id="ARBA00023136"/>
    </source>
</evidence>
<evidence type="ECO:0000259" key="5">
    <source>
        <dbReference type="PROSITE" id="PS50275"/>
    </source>
</evidence>
<name>A0AAD9GDF4_BABDI</name>
<accession>A0AAD9GDF4</accession>
<dbReference type="PANTHER" id="PTHR45738">
    <property type="entry name" value="POLYPHOSPHOINOSITIDE PHOSPHATASE"/>
    <property type="match status" value="1"/>
</dbReference>
<keyword evidence="7" id="KW-1185">Reference proteome</keyword>
<dbReference type="GO" id="GO:0043813">
    <property type="term" value="F:phosphatidylinositol-3,5-bisphosphate 5-phosphatase activity"/>
    <property type="evidence" value="ECO:0007669"/>
    <property type="project" value="InterPro"/>
</dbReference>
<keyword evidence="3" id="KW-0472">Membrane</keyword>
<dbReference type="AlphaFoldDB" id="A0AAD9GDF4"/>
<dbReference type="PROSITE" id="PS50275">
    <property type="entry name" value="SAC"/>
    <property type="match status" value="1"/>
</dbReference>
<dbReference type="PANTHER" id="PTHR45738:SF5">
    <property type="entry name" value="POLYPHOSPHOINOSITIDE PHOSPHATASE"/>
    <property type="match status" value="1"/>
</dbReference>
<keyword evidence="2" id="KW-0378">Hydrolase</keyword>
<evidence type="ECO:0000256" key="2">
    <source>
        <dbReference type="ARBA" id="ARBA00022801"/>
    </source>
</evidence>
<evidence type="ECO:0000256" key="4">
    <source>
        <dbReference type="SAM" id="MobiDB-lite"/>
    </source>
</evidence>
<protein>
    <submittedName>
        <fullName evidence="6">Sac domain-containing inositol phosphatase 3</fullName>
    </submittedName>
</protein>